<dbReference type="Proteomes" id="UP000191518">
    <property type="component" value="Unassembled WGS sequence"/>
</dbReference>
<sequence length="412" mass="47229">MGDTRKEGIDFSSEHVSASEGVFKKPDVNEEINRIARAEKSRAIRKACAAHDVEALAVHATSEGGLLEDDLRQIAWPVLLQCDKQIQKSDTVSSTELLRHGDEEQVELDVNRSFVYYPKAPEEEMLEKKQQLSNLITQVLREYPMLCYFQGYHDIVQVLLLVLGEKQAVPAVAQISLFRIRDYMLPSLSPAVKHLHLIPAIIETTDPELRRHLGNIEPFFALAATLTLYAHDIQEYSSISRLFDFLLAREPVVAIYLFAAMILSRKKELLEIPANEPEMLHFTLSKLPYPLDLDGHILHATRLFEDHPPESLPLGAWKHIPWCSVLKTSRDPHRKYTREEAIYLFEKQSQQIRTEERRKRALDFLWSHRRSVGSVALAILVGAASFYIRKKGLDTSIWSYVGQIQRSIQSWI</sequence>
<evidence type="ECO:0000313" key="4">
    <source>
        <dbReference type="Proteomes" id="UP000191518"/>
    </source>
</evidence>
<dbReference type="GO" id="GO:0005789">
    <property type="term" value="C:endoplasmic reticulum membrane"/>
    <property type="evidence" value="ECO:0007669"/>
    <property type="project" value="TreeGrafter"/>
</dbReference>
<dbReference type="Gene3D" id="1.10.8.1310">
    <property type="match status" value="1"/>
</dbReference>
<evidence type="ECO:0000256" key="1">
    <source>
        <dbReference type="ARBA" id="ARBA00022468"/>
    </source>
</evidence>
<dbReference type="GO" id="GO:0006888">
    <property type="term" value="P:endoplasmic reticulum to Golgi vesicle-mediated transport"/>
    <property type="evidence" value="ECO:0007669"/>
    <property type="project" value="TreeGrafter"/>
</dbReference>
<protein>
    <recommendedName>
        <fullName evidence="2">Rab-GAP TBC domain-containing protein</fullName>
    </recommendedName>
</protein>
<evidence type="ECO:0000259" key="2">
    <source>
        <dbReference type="PROSITE" id="PS50086"/>
    </source>
</evidence>
<reference evidence="4" key="1">
    <citation type="journal article" date="2017" name="Nat. Microbiol.">
        <title>Global analysis of biosynthetic gene clusters reveals vast potential of secondary metabolite production in Penicillium species.</title>
        <authorList>
            <person name="Nielsen J.C."/>
            <person name="Grijseels S."/>
            <person name="Prigent S."/>
            <person name="Ji B."/>
            <person name="Dainat J."/>
            <person name="Nielsen K.F."/>
            <person name="Frisvad J.C."/>
            <person name="Workman M."/>
            <person name="Nielsen J."/>
        </authorList>
    </citation>
    <scope>NUCLEOTIDE SEQUENCE [LARGE SCALE GENOMIC DNA]</scope>
    <source>
        <strain evidence="4">IBT 29486</strain>
    </source>
</reference>
<name>A0A1V6SDA6_9EURO</name>
<dbReference type="FunFam" id="1.10.472.80:FF:000060">
    <property type="entry name" value="TBC domain protein, putative"/>
    <property type="match status" value="1"/>
</dbReference>
<dbReference type="STRING" id="29845.A0A1V6SDA6"/>
<dbReference type="PANTHER" id="PTHR20913">
    <property type="entry name" value="TBC1 DOMAIN FAMILY MEMBER 20/GTPASE"/>
    <property type="match status" value="1"/>
</dbReference>
<dbReference type="AlphaFoldDB" id="A0A1V6SDA6"/>
<dbReference type="PROSITE" id="PS50086">
    <property type="entry name" value="TBC_RABGAP"/>
    <property type="match status" value="1"/>
</dbReference>
<dbReference type="InterPro" id="IPR000195">
    <property type="entry name" value="Rab-GAP-TBC_dom"/>
</dbReference>
<dbReference type="PANTHER" id="PTHR20913:SF7">
    <property type="entry name" value="RE60063P"/>
    <property type="match status" value="1"/>
</dbReference>
<keyword evidence="4" id="KW-1185">Reference proteome</keyword>
<dbReference type="InterPro" id="IPR035969">
    <property type="entry name" value="Rab-GAP_TBC_sf"/>
</dbReference>
<accession>A0A1V6SDA6</accession>
<proteinExistence type="predicted"/>
<dbReference type="SUPFAM" id="SSF47923">
    <property type="entry name" value="Ypt/Rab-GAP domain of gyp1p"/>
    <property type="match status" value="2"/>
</dbReference>
<dbReference type="Pfam" id="PF00566">
    <property type="entry name" value="RabGAP-TBC"/>
    <property type="match status" value="1"/>
</dbReference>
<dbReference type="InterPro" id="IPR045913">
    <property type="entry name" value="TBC20/Gyp8-like"/>
</dbReference>
<dbReference type="FunFam" id="1.10.8.1310:FF:000001">
    <property type="entry name" value="TBC1 domain family, member 20"/>
    <property type="match status" value="1"/>
</dbReference>
<comment type="caution">
    <text evidence="3">The sequence shown here is derived from an EMBL/GenBank/DDBJ whole genome shotgun (WGS) entry which is preliminary data.</text>
</comment>
<keyword evidence="1" id="KW-0343">GTPase activation</keyword>
<feature type="domain" description="Rab-GAP TBC" evidence="2">
    <location>
        <begin position="66"/>
        <end position="250"/>
    </location>
</feature>
<dbReference type="EMBL" id="MDYP01000002">
    <property type="protein sequence ID" value="OQE11563.1"/>
    <property type="molecule type" value="Genomic_DNA"/>
</dbReference>
<evidence type="ECO:0000313" key="3">
    <source>
        <dbReference type="EMBL" id="OQE11563.1"/>
    </source>
</evidence>
<organism evidence="3 4">
    <name type="scientific">Penicillium vulpinum</name>
    <dbReference type="NCBI Taxonomy" id="29845"/>
    <lineage>
        <taxon>Eukaryota</taxon>
        <taxon>Fungi</taxon>
        <taxon>Dikarya</taxon>
        <taxon>Ascomycota</taxon>
        <taxon>Pezizomycotina</taxon>
        <taxon>Eurotiomycetes</taxon>
        <taxon>Eurotiomycetidae</taxon>
        <taxon>Eurotiales</taxon>
        <taxon>Aspergillaceae</taxon>
        <taxon>Penicillium</taxon>
    </lineage>
</organism>
<dbReference type="SMART" id="SM00164">
    <property type="entry name" value="TBC"/>
    <property type="match status" value="1"/>
</dbReference>
<gene>
    <name evidence="3" type="ORF">PENVUL_c002G05276</name>
</gene>
<dbReference type="Gene3D" id="1.10.472.80">
    <property type="entry name" value="Ypt/Rab-GAP domain of gyp1p, domain 3"/>
    <property type="match status" value="1"/>
</dbReference>
<dbReference type="GO" id="GO:0005096">
    <property type="term" value="F:GTPase activator activity"/>
    <property type="evidence" value="ECO:0007669"/>
    <property type="project" value="UniProtKB-KW"/>
</dbReference>